<dbReference type="GO" id="GO:0017057">
    <property type="term" value="F:6-phosphogluconolactonase activity"/>
    <property type="evidence" value="ECO:0007669"/>
    <property type="project" value="TreeGrafter"/>
</dbReference>
<name>H6RE55_9BACT</name>
<dbReference type="PANTHER" id="PTHR30344:SF1">
    <property type="entry name" value="6-PHOSPHOGLUCONOLACTONASE"/>
    <property type="match status" value="1"/>
</dbReference>
<dbReference type="Pfam" id="PF10282">
    <property type="entry name" value="Lactonase"/>
    <property type="match status" value="1"/>
</dbReference>
<evidence type="ECO:0000313" key="4">
    <source>
        <dbReference type="EMBL" id="CCF99316.1"/>
    </source>
</evidence>
<organism evidence="4">
    <name type="scientific">uncultured Flavobacteriia bacterium</name>
    <dbReference type="NCBI Taxonomy" id="212695"/>
    <lineage>
        <taxon>Bacteria</taxon>
        <taxon>Pseudomonadati</taxon>
        <taxon>Bacteroidota</taxon>
        <taxon>Flavobacteriia</taxon>
        <taxon>environmental samples</taxon>
    </lineage>
</organism>
<evidence type="ECO:0000256" key="3">
    <source>
        <dbReference type="SAM" id="MobiDB-lite"/>
    </source>
</evidence>
<dbReference type="PANTHER" id="PTHR30344">
    <property type="entry name" value="6-PHOSPHOGLUCONOLACTONASE-RELATED"/>
    <property type="match status" value="1"/>
</dbReference>
<comment type="similarity">
    <text evidence="1">Belongs to the cycloisomerase 2 family.</text>
</comment>
<dbReference type="GO" id="GO:0006006">
    <property type="term" value="P:glucose metabolic process"/>
    <property type="evidence" value="ECO:0007669"/>
    <property type="project" value="UniProtKB-KW"/>
</dbReference>
<dbReference type="InterPro" id="IPR015943">
    <property type="entry name" value="WD40/YVTN_repeat-like_dom_sf"/>
</dbReference>
<dbReference type="AlphaFoldDB" id="H6RE55"/>
<dbReference type="EMBL" id="FO117576">
    <property type="protein sequence ID" value="CCF99316.1"/>
    <property type="molecule type" value="Genomic_DNA"/>
</dbReference>
<feature type="region of interest" description="Disordered" evidence="3">
    <location>
        <begin position="147"/>
        <end position="167"/>
    </location>
</feature>
<dbReference type="Gene3D" id="2.130.10.10">
    <property type="entry name" value="YVTN repeat-like/Quinoprotein amine dehydrogenase"/>
    <property type="match status" value="1"/>
</dbReference>
<proteinExistence type="inferred from homology"/>
<dbReference type="FunFam" id="2.130.10.10:FF:000306">
    <property type="entry name" value="3-carboxymuconate cyclase"/>
    <property type="match status" value="1"/>
</dbReference>
<evidence type="ECO:0000256" key="2">
    <source>
        <dbReference type="ARBA" id="ARBA00022526"/>
    </source>
</evidence>
<reference evidence="4" key="2">
    <citation type="submission" date="2012-02" db="EMBL/GenBank/DDBJ databases">
        <authorList>
            <person name="Genoscope - CEA"/>
        </authorList>
    </citation>
    <scope>NUCLEOTIDE SEQUENCE</scope>
</reference>
<dbReference type="SUPFAM" id="SSF51004">
    <property type="entry name" value="C-terminal (heme d1) domain of cytochrome cd1-nitrite reductase"/>
    <property type="match status" value="1"/>
</dbReference>
<reference evidence="4" key="1">
    <citation type="journal article" date="2012" name="Environ. Microbiol.">
        <title>Genomic content of uncultured Bacteroidetes from contrasting oceanic provinces in the North Atlantic Ocean.</title>
        <authorList>
            <person name="Gomez-Pereira P.R."/>
            <person name="Schuler M."/>
            <person name="Fuchs B.M."/>
            <person name="Bennke C."/>
            <person name="Teeling H."/>
            <person name="Waldmann J."/>
            <person name="Richter M."/>
            <person name="Barbe V."/>
            <person name="Bataille E."/>
            <person name="Glockner F.O."/>
            <person name="Amann R."/>
        </authorList>
    </citation>
    <scope>NUCLEOTIDE SEQUENCE</scope>
</reference>
<sequence length="366" mass="39791">MVLSIVGCVPGKTEKEKDTAKEESLELLVGTYTKKSSKGIYKLAFNPKDGSLKSEGLVAETVSPSYLNMSSDRQYVYAVGEGETGQVSAFKWNTDRSKLALINTESAIGKGSCYVALNDANNLVSVANYGSGDMAVFKRNADGSIQSSPQFRKHEGSGSSLSNQAGPHAHYSKFYKDKFLYIVDLGIDEIASYMVAANGDIGEKKIALKTDVSDGPRHMTFHPSKDIAYVINEISNSVIVSTINQEDGSLNSIQKISTLPEDFKEKSHCADIHITSSGKFLYASNRGHNSIAMYAVANDGTLVLIGNESVRGDWPRNFTLSPDDNYLLVANQNSDNIVVFRVDQKTGELNFTGNEIAVSMPVCLKF</sequence>
<dbReference type="InterPro" id="IPR019405">
    <property type="entry name" value="Lactonase_7-beta_prop"/>
</dbReference>
<keyword evidence="2" id="KW-0313">Glucose metabolism</keyword>
<dbReference type="InterPro" id="IPR050282">
    <property type="entry name" value="Cycloisomerase_2"/>
</dbReference>
<protein>
    <submittedName>
        <fullName evidence="4">6-phosphogluconolactonase</fullName>
    </submittedName>
</protein>
<keyword evidence="2" id="KW-0119">Carbohydrate metabolism</keyword>
<accession>H6RE55</accession>
<evidence type="ECO:0000256" key="1">
    <source>
        <dbReference type="ARBA" id="ARBA00005564"/>
    </source>
</evidence>
<dbReference type="InterPro" id="IPR011048">
    <property type="entry name" value="Haem_d1_sf"/>
</dbReference>
<gene>
    <name evidence="4" type="ORF">VIS_S3BAA50010</name>
</gene>